<reference evidence="2" key="1">
    <citation type="journal article" date="2019" name="Int. J. Syst. Evol. Microbiol.">
        <title>The Global Catalogue of Microorganisms (GCM) 10K type strain sequencing project: providing services to taxonomists for standard genome sequencing and annotation.</title>
        <authorList>
            <consortium name="The Broad Institute Genomics Platform"/>
            <consortium name="The Broad Institute Genome Sequencing Center for Infectious Disease"/>
            <person name="Wu L."/>
            <person name="Ma J."/>
        </authorList>
    </citation>
    <scope>NUCLEOTIDE SEQUENCE [LARGE SCALE GENOMIC DNA]</scope>
    <source>
        <strain evidence="2">NBRC 103632</strain>
    </source>
</reference>
<name>A0AA37WQJ7_9HYPH</name>
<comment type="caution">
    <text evidence="1">The sequence shown here is derived from an EMBL/GenBank/DDBJ whole genome shotgun (WGS) entry which is preliminary data.</text>
</comment>
<proteinExistence type="predicted"/>
<evidence type="ECO:0000313" key="2">
    <source>
        <dbReference type="Proteomes" id="UP001157440"/>
    </source>
</evidence>
<evidence type="ECO:0000313" key="1">
    <source>
        <dbReference type="EMBL" id="GLS70150.1"/>
    </source>
</evidence>
<sequence>MFLDETAATNMARRHGWAPRGERCRLAAPQGHYKTTTITAPCAPVGCAPPRYWTIP</sequence>
<keyword evidence="2" id="KW-1185">Reference proteome</keyword>
<protein>
    <recommendedName>
        <fullName evidence="3">Transposase</fullName>
    </recommendedName>
</protein>
<gene>
    <name evidence="1" type="ORF">GCM10007890_21630</name>
</gene>
<accession>A0AA37WQJ7</accession>
<dbReference type="AlphaFoldDB" id="A0AA37WQJ7"/>
<dbReference type="EMBL" id="BSPL01000013">
    <property type="protein sequence ID" value="GLS70150.1"/>
    <property type="molecule type" value="Genomic_DNA"/>
</dbReference>
<organism evidence="1 2">
    <name type="scientific">Methylobacterium tardum</name>
    <dbReference type="NCBI Taxonomy" id="374432"/>
    <lineage>
        <taxon>Bacteria</taxon>
        <taxon>Pseudomonadati</taxon>
        <taxon>Pseudomonadota</taxon>
        <taxon>Alphaproteobacteria</taxon>
        <taxon>Hyphomicrobiales</taxon>
        <taxon>Methylobacteriaceae</taxon>
        <taxon>Methylobacterium</taxon>
    </lineage>
</organism>
<dbReference type="Proteomes" id="UP001157440">
    <property type="component" value="Unassembled WGS sequence"/>
</dbReference>
<evidence type="ECO:0008006" key="3">
    <source>
        <dbReference type="Google" id="ProtNLM"/>
    </source>
</evidence>